<proteinExistence type="predicted"/>
<name>A0A6N1MM87_ACILW</name>
<evidence type="ECO:0000313" key="2">
    <source>
        <dbReference type="Proteomes" id="UP000509126"/>
    </source>
</evidence>
<protein>
    <submittedName>
        <fullName evidence="1">Uncharacterized protein</fullName>
    </submittedName>
</protein>
<evidence type="ECO:0000313" key="1">
    <source>
        <dbReference type="EMBL" id="QKU21754.1"/>
    </source>
</evidence>
<organism evidence="1 2">
    <name type="scientific">Acinetobacter lwoffii</name>
    <dbReference type="NCBI Taxonomy" id="28090"/>
    <lineage>
        <taxon>Bacteria</taxon>
        <taxon>Pseudomonadati</taxon>
        <taxon>Pseudomonadota</taxon>
        <taxon>Gammaproteobacteria</taxon>
        <taxon>Moraxellales</taxon>
        <taxon>Moraxellaceae</taxon>
        <taxon>Acinetobacter</taxon>
    </lineage>
</organism>
<accession>A0A6N1MM87</accession>
<sequence>MQMYFEITDAESVAKLDEALEPINTFDSKLHALQKKYGADTPYVFNSLDHGLEFGYFWFEKYPLHLDIEKEFKVSSEKYKTGYELRPRKSNKKFYSEFMEGLEGVNYNDLKAVLFNNQKCRPSISYTKKDNAYYIDSTVSIVLPHKELTASQYNNLISVEDEANDQ</sequence>
<dbReference type="EMBL" id="CP054803">
    <property type="protein sequence ID" value="QKU21754.1"/>
    <property type="molecule type" value="Genomic_DNA"/>
</dbReference>
<gene>
    <name evidence="1" type="ORF">FOB19_10285</name>
</gene>
<dbReference type="RefSeq" id="WP_174894476.1">
    <property type="nucleotide sequence ID" value="NZ_CP054803.1"/>
</dbReference>
<dbReference type="AlphaFoldDB" id="A0A6N1MM87"/>
<reference evidence="1 2" key="1">
    <citation type="submission" date="2019-11" db="EMBL/GenBank/DDBJ databases">
        <title>FDA dAtabase for Regulatory Grade micrObial Sequences (FDA-ARGOS): Supporting development and validation of Infectious Disease Dx tests.</title>
        <authorList>
            <person name="Patel R."/>
            <person name="Rucinski S."/>
            <person name="Tallon L."/>
            <person name="Sadzewicz L."/>
            <person name="Vavikolanu K."/>
            <person name="Mehta A."/>
            <person name="Aluvathingal J."/>
            <person name="Nadendla S."/>
            <person name="Nandy P."/>
            <person name="Geyer C."/>
            <person name="Yan Y."/>
            <person name="Sichtig H."/>
        </authorList>
    </citation>
    <scope>NUCLEOTIDE SEQUENCE [LARGE SCALE GENOMIC DNA]</scope>
    <source>
        <strain evidence="1 2">FDAARGOS_557</strain>
    </source>
</reference>
<dbReference type="Proteomes" id="UP000509126">
    <property type="component" value="Chromosome"/>
</dbReference>